<dbReference type="RefSeq" id="WP_204008126.1">
    <property type="nucleotide sequence ID" value="NZ_BOPG01000078.1"/>
</dbReference>
<evidence type="ECO:0000313" key="2">
    <source>
        <dbReference type="Proteomes" id="UP000612585"/>
    </source>
</evidence>
<keyword evidence="2" id="KW-1185">Reference proteome</keyword>
<protein>
    <submittedName>
        <fullName evidence="1">Uncharacterized protein</fullName>
    </submittedName>
</protein>
<organism evidence="1 2">
    <name type="scientific">Virgisporangium aurantiacum</name>
    <dbReference type="NCBI Taxonomy" id="175570"/>
    <lineage>
        <taxon>Bacteria</taxon>
        <taxon>Bacillati</taxon>
        <taxon>Actinomycetota</taxon>
        <taxon>Actinomycetes</taxon>
        <taxon>Micromonosporales</taxon>
        <taxon>Micromonosporaceae</taxon>
        <taxon>Virgisporangium</taxon>
    </lineage>
</organism>
<proteinExistence type="predicted"/>
<accession>A0A8J3ZIC2</accession>
<evidence type="ECO:0000313" key="1">
    <source>
        <dbReference type="EMBL" id="GIJ62460.1"/>
    </source>
</evidence>
<comment type="caution">
    <text evidence="1">The sequence shown here is derived from an EMBL/GenBank/DDBJ whole genome shotgun (WGS) entry which is preliminary data.</text>
</comment>
<gene>
    <name evidence="1" type="ORF">Vau01_099760</name>
</gene>
<dbReference type="Proteomes" id="UP000612585">
    <property type="component" value="Unassembled WGS sequence"/>
</dbReference>
<reference evidence="1" key="1">
    <citation type="submission" date="2021-01" db="EMBL/GenBank/DDBJ databases">
        <title>Whole genome shotgun sequence of Virgisporangium aurantiacum NBRC 16421.</title>
        <authorList>
            <person name="Komaki H."/>
            <person name="Tamura T."/>
        </authorList>
    </citation>
    <scope>NUCLEOTIDE SEQUENCE</scope>
    <source>
        <strain evidence="1">NBRC 16421</strain>
    </source>
</reference>
<dbReference type="AlphaFoldDB" id="A0A8J3ZIC2"/>
<sequence length="61" mass="6340">MSTRENFALELTGIDVEPLELVADRIPLSLDSVSGAQATAELAASCLYGCSCCVSCCCCCC</sequence>
<name>A0A8J3ZIC2_9ACTN</name>
<dbReference type="EMBL" id="BOPG01000078">
    <property type="protein sequence ID" value="GIJ62460.1"/>
    <property type="molecule type" value="Genomic_DNA"/>
</dbReference>